<dbReference type="Proteomes" id="UP000018468">
    <property type="component" value="Linkage group LG3"/>
</dbReference>
<sequence>MELNWDVAPKNGTTVFFSREVYDNYSLAPNIKELWAVALSPPVKAKEATKEQKCEANDLQPKSTSSVQEEKAPTSAPADTKDVFPEPKVPYPCLSGLTQVEQKMYIHMLTAKSNISEITIMNFIVFSTFEICLFQRLQELVQIEVPEYMKFLQNAARICKDDYNSISEGAARYSEEYLRACSEKVKNYPEVYVIHEMTSMTGGKFSQELSLNFEKHLLSLGQVKMFKAKPLLNAKGIQMATDYESVAAEFPPEKKACIAHTDISSDMNAESLCMKYSPHVSMTSQALYTLLNNHGPDYNDSWELPLCVKKISGEGESVKKVVFIDSPLLKREITVREKNQIFHKESIHLLLKSGSLKQVSEVLLNNTTLDPVVPWTDRRPVSFDDMEVTFEADFTDLETFGESSSSSKMSNSKSTSKNLKTTASCKTQEGSQSSDATKQLGKSPATTSEDLKSPDSKLDFKGSARSPVMQQKQVSKANLFSSDADSDDERLVIDDPLARARSVKGDESLSLASASAERPAQVPEPVPDTPRSPSPEHGRESLASTGTKGIRRALKRPKTGVSKDCDQLGQILKMQCALLKPSSKATQEPMSPQANTNSLPATAQSHARPLVKACVSSFLEASQRTTGAALAAPAAPHADCPQALPPQKHNTVCKILALVLMYLLRLRVFCLTGLLQGSLSAVEEDDQEYRAPQEGNLLYQLYSLGDMLLLVRSTIDCSFIVQCGDCKTQKRCFVFPVYVLPKLEYQLGHGVEILTKSEACRLWVEKLLHSNTMFYIGHIDALTSKLFMLDEFLPDSSTNAFVDFKPANMLNILHHLLNKILGLQEGRYLLSHRAGEALVTISRVCDGMKVTRATLNLHEAHSSPPRAPSSGVVPWVPVDSSRVLDFHVKQGRVPCTFPPRPAAKKQGHK</sequence>
<dbReference type="GO" id="GO:0042795">
    <property type="term" value="P:snRNA transcription by RNA polymerase II"/>
    <property type="evidence" value="ECO:0000318"/>
    <property type="project" value="GO_Central"/>
</dbReference>
<keyword evidence="4" id="KW-1185">Reference proteome</keyword>
<feature type="compositionally biased region" description="Polar residues" evidence="1">
    <location>
        <begin position="425"/>
        <end position="437"/>
    </location>
</feature>
<dbReference type="EMBL" id="AHAT01004926">
    <property type="status" value="NOT_ANNOTATED_CDS"/>
    <property type="molecule type" value="Genomic_DNA"/>
</dbReference>
<dbReference type="AlphaFoldDB" id="W5NC43"/>
<accession>W5NC43</accession>
<proteinExistence type="predicted"/>
<dbReference type="InParanoid" id="W5NC43"/>
<evidence type="ECO:0000259" key="2">
    <source>
        <dbReference type="Pfam" id="PF10505"/>
    </source>
</evidence>
<feature type="region of interest" description="Disordered" evidence="1">
    <location>
        <begin position="400"/>
        <end position="485"/>
    </location>
</feature>
<reference evidence="4" key="1">
    <citation type="submission" date="2011-12" db="EMBL/GenBank/DDBJ databases">
        <title>The Draft Genome of Lepisosteus oculatus.</title>
        <authorList>
            <consortium name="The Broad Institute Genome Assembly &amp; Analysis Group"/>
            <consortium name="Computational R&amp;D Group"/>
            <consortium name="and Sequencing Platform"/>
            <person name="Di Palma F."/>
            <person name="Alfoldi J."/>
            <person name="Johnson J."/>
            <person name="Berlin A."/>
            <person name="Gnerre S."/>
            <person name="Jaffe D."/>
            <person name="MacCallum I."/>
            <person name="Young S."/>
            <person name="Walker B.J."/>
            <person name="Lander E.S."/>
            <person name="Lindblad-Toh K."/>
        </authorList>
    </citation>
    <scope>NUCLEOTIDE SEQUENCE [LARGE SCALE GENOMIC DNA]</scope>
</reference>
<dbReference type="GeneTree" id="ENSGT00390000006883"/>
<dbReference type="GO" id="GO:0042796">
    <property type="term" value="P:snRNA transcription by RNA polymerase III"/>
    <property type="evidence" value="ECO:0000318"/>
    <property type="project" value="GO_Central"/>
</dbReference>
<name>W5NC43_LEPOC</name>
<evidence type="ECO:0000256" key="1">
    <source>
        <dbReference type="SAM" id="MobiDB-lite"/>
    </source>
</evidence>
<dbReference type="eggNOG" id="ENOG502QUWA">
    <property type="taxonomic scope" value="Eukaryota"/>
</dbReference>
<dbReference type="Ensembl" id="ENSLOCT00000018234.1">
    <property type="protein sequence ID" value="ENSLOCP00000018202.1"/>
    <property type="gene ID" value="ENSLOCG00000014783.1"/>
</dbReference>
<reference evidence="3" key="3">
    <citation type="submission" date="2025-09" db="UniProtKB">
        <authorList>
            <consortium name="Ensembl"/>
        </authorList>
    </citation>
    <scope>IDENTIFICATION</scope>
</reference>
<feature type="compositionally biased region" description="Low complexity" evidence="1">
    <location>
        <begin position="403"/>
        <end position="424"/>
    </location>
</feature>
<dbReference type="PANTHER" id="PTHR14633:SF3">
    <property type="entry name" value="LITTLE ELONGATION COMPLEX SUBUNIT 2"/>
    <property type="match status" value="1"/>
</dbReference>
<dbReference type="GO" id="GO:0008023">
    <property type="term" value="C:transcription elongation factor complex"/>
    <property type="evidence" value="ECO:0007669"/>
    <property type="project" value="InterPro"/>
</dbReference>
<dbReference type="GO" id="GO:0045945">
    <property type="term" value="P:positive regulation of transcription by RNA polymerase III"/>
    <property type="evidence" value="ECO:0000318"/>
    <property type="project" value="GO_Central"/>
</dbReference>
<feature type="compositionally biased region" description="Basic and acidic residues" evidence="1">
    <location>
        <begin position="449"/>
        <end position="462"/>
    </location>
</feature>
<evidence type="ECO:0000313" key="4">
    <source>
        <dbReference type="Proteomes" id="UP000018468"/>
    </source>
</evidence>
<dbReference type="InterPro" id="IPR019535">
    <property type="entry name" value="ICE2_C"/>
</dbReference>
<evidence type="ECO:0000313" key="3">
    <source>
        <dbReference type="Ensembl" id="ENSLOCP00000018202.1"/>
    </source>
</evidence>
<feature type="compositionally biased region" description="Basic residues" evidence="1">
    <location>
        <begin position="549"/>
        <end position="558"/>
    </location>
</feature>
<protein>
    <submittedName>
        <fullName evidence="3">Interactor of little elongation complex ELL subunit 2</fullName>
    </submittedName>
</protein>
<feature type="region of interest" description="Disordered" evidence="1">
    <location>
        <begin position="501"/>
        <end position="562"/>
    </location>
</feature>
<organism evidence="3 4">
    <name type="scientific">Lepisosteus oculatus</name>
    <name type="common">Spotted gar</name>
    <dbReference type="NCBI Taxonomy" id="7918"/>
    <lineage>
        <taxon>Eukaryota</taxon>
        <taxon>Metazoa</taxon>
        <taxon>Chordata</taxon>
        <taxon>Craniata</taxon>
        <taxon>Vertebrata</taxon>
        <taxon>Euteleostomi</taxon>
        <taxon>Actinopterygii</taxon>
        <taxon>Neopterygii</taxon>
        <taxon>Holostei</taxon>
        <taxon>Semionotiformes</taxon>
        <taxon>Lepisosteidae</taxon>
        <taxon>Lepisosteus</taxon>
    </lineage>
</organism>
<feature type="region of interest" description="Disordered" evidence="1">
    <location>
        <begin position="49"/>
        <end position="82"/>
    </location>
</feature>
<feature type="compositionally biased region" description="Polar residues" evidence="1">
    <location>
        <begin position="468"/>
        <end position="483"/>
    </location>
</feature>
<dbReference type="Bgee" id="ENSLOCG00000014783">
    <property type="expression patterns" value="Expressed in muscle tissue and 13 other cell types or tissues"/>
</dbReference>
<dbReference type="Pfam" id="PF10505">
    <property type="entry name" value="NARG2_C"/>
    <property type="match status" value="1"/>
</dbReference>
<dbReference type="STRING" id="7918.ENSLOCP00000018202"/>
<dbReference type="PANTHER" id="PTHR14633">
    <property type="entry name" value="LITTLE ELONGATION COMPLEX SUBUNIT 2"/>
    <property type="match status" value="1"/>
</dbReference>
<feature type="compositionally biased region" description="Pro residues" evidence="1">
    <location>
        <begin position="522"/>
        <end position="533"/>
    </location>
</feature>
<reference evidence="3" key="2">
    <citation type="submission" date="2025-08" db="UniProtKB">
        <authorList>
            <consortium name="Ensembl"/>
        </authorList>
    </citation>
    <scope>IDENTIFICATION</scope>
</reference>
<dbReference type="OMA" id="LPFHQQH"/>
<feature type="domain" description="Little elongation complex subunit 2 C-terminal" evidence="2">
    <location>
        <begin position="687"/>
        <end position="899"/>
    </location>
</feature>